<protein>
    <submittedName>
        <fullName evidence="1">Polyketide cyclase</fullName>
    </submittedName>
</protein>
<dbReference type="Proteomes" id="UP000281474">
    <property type="component" value="Unassembled WGS sequence"/>
</dbReference>
<keyword evidence="2" id="KW-1185">Reference proteome</keyword>
<sequence>MKMLKKISIGILVLLAIPFVAALFIKTSYEVERSVIIDKPVEQVFSYVKMLKNQNHYATWGMKDPNIKRTYSGVDGTVGFISKWSSEDPEVGVGEQEIKAIKPNKRIDFELRFLKPFEATEPAYMLTSSHGENATKVSWGFKGHLDYPMNLMFLFIDFEAQIGNDLQNGLDNLKNILDKQ</sequence>
<dbReference type="EMBL" id="QZEI01000008">
    <property type="protein sequence ID" value="RLV61078.1"/>
    <property type="molecule type" value="Genomic_DNA"/>
</dbReference>
<evidence type="ECO:0000313" key="1">
    <source>
        <dbReference type="EMBL" id="RLV61078.1"/>
    </source>
</evidence>
<dbReference type="Gene3D" id="3.30.530.20">
    <property type="match status" value="1"/>
</dbReference>
<dbReference type="InterPro" id="IPR023393">
    <property type="entry name" value="START-like_dom_sf"/>
</dbReference>
<proteinExistence type="predicted"/>
<dbReference type="AlphaFoldDB" id="A0A3L8Q2F0"/>
<evidence type="ECO:0000313" key="2">
    <source>
        <dbReference type="Proteomes" id="UP000281474"/>
    </source>
</evidence>
<comment type="caution">
    <text evidence="1">The sequence shown here is derived from an EMBL/GenBank/DDBJ whole genome shotgun (WGS) entry which is preliminary data.</text>
</comment>
<reference evidence="1 2" key="1">
    <citation type="submission" date="2018-09" db="EMBL/GenBank/DDBJ databases">
        <title>Phylogeny of the Shewanellaceae, and recommendation for two new genera, Pseudoshewanella and Parashewanella.</title>
        <authorList>
            <person name="Wang G."/>
        </authorList>
    </citation>
    <scope>NUCLEOTIDE SEQUENCE [LARGE SCALE GENOMIC DNA]</scope>
    <source>
        <strain evidence="1 2">C51</strain>
    </source>
</reference>
<accession>A0A3L8Q2F0</accession>
<dbReference type="CDD" id="cd07818">
    <property type="entry name" value="SRPBCC_1"/>
    <property type="match status" value="1"/>
</dbReference>
<dbReference type="SUPFAM" id="SSF55961">
    <property type="entry name" value="Bet v1-like"/>
    <property type="match status" value="1"/>
</dbReference>
<gene>
    <name evidence="1" type="ORF">D5018_03510</name>
</gene>
<name>A0A3L8Q2F0_9GAMM</name>
<organism evidence="1 2">
    <name type="scientific">Parashewanella curva</name>
    <dbReference type="NCBI Taxonomy" id="2338552"/>
    <lineage>
        <taxon>Bacteria</taxon>
        <taxon>Pseudomonadati</taxon>
        <taxon>Pseudomonadota</taxon>
        <taxon>Gammaproteobacteria</taxon>
        <taxon>Alteromonadales</taxon>
        <taxon>Shewanellaceae</taxon>
        <taxon>Parashewanella</taxon>
    </lineage>
</organism>
<dbReference type="OrthoDB" id="9807923at2"/>